<gene>
    <name evidence="1" type="ORF">EcP1_gp41</name>
</gene>
<keyword evidence="2" id="KW-1185">Reference proteome</keyword>
<dbReference type="EMBL" id="HQ641380">
    <property type="protein sequence ID" value="ADU79192.1"/>
    <property type="molecule type" value="Genomic_DNA"/>
</dbReference>
<evidence type="ECO:0000313" key="1">
    <source>
        <dbReference type="EMBL" id="ADU79192.1"/>
    </source>
</evidence>
<organism evidence="1 2">
    <name type="scientific">Enterobacter phage EcP1</name>
    <dbReference type="NCBI Taxonomy" id="942016"/>
    <lineage>
        <taxon>Viruses</taxon>
        <taxon>Duplodnaviria</taxon>
        <taxon>Heunggongvirae</taxon>
        <taxon>Uroviricota</taxon>
        <taxon>Caudoviricetes</taxon>
        <taxon>Schitoviridae</taxon>
        <taxon>Eceepunavirus</taxon>
        <taxon>Eceepunavirus EcP1</taxon>
    </lineage>
</organism>
<protein>
    <submittedName>
        <fullName evidence="1">Uncharacterized protein</fullName>
    </submittedName>
</protein>
<dbReference type="KEGG" id="vg:14006820"/>
<evidence type="ECO:0000313" key="2">
    <source>
        <dbReference type="Proteomes" id="UP000007263"/>
    </source>
</evidence>
<reference evidence="1 2" key="1">
    <citation type="submission" date="2010-11" db="EMBL/GenBank/DDBJ databases">
        <title>Complete nucleotide sequence of the bacteriophage EcP1, a new member of the N4-like viruses.</title>
        <authorList>
            <person name="Zhu J."/>
            <person name="Rao X."/>
            <person name="Tan Y."/>
            <person name="Hu Z."/>
            <person name="Xiong K."/>
            <person name="Chen Z."/>
            <person name="Li S."/>
            <person name="Yang J."/>
            <person name="Jin X."/>
            <person name="Chen Y."/>
            <person name="Hu F."/>
        </authorList>
    </citation>
    <scope>NUCLEOTIDE SEQUENCE [LARGE SCALE GENOMIC DNA]</scope>
</reference>
<name>E9NIG6_9CAUD</name>
<dbReference type="Proteomes" id="UP000007263">
    <property type="component" value="Segment"/>
</dbReference>
<proteinExistence type="predicted"/>
<dbReference type="RefSeq" id="YP_007003164.1">
    <property type="nucleotide sequence ID" value="NC_019485.1"/>
</dbReference>
<sequence length="206" mass="23608">MKATEYLMHGIKIMEQRAKDRNPEASEERQITATRKIYEAIQNKNTIDNDYDGWMWMVALKLARAQNGFNQDDYIDGINYLALAAESRATDGEKTVEEGSDYFKSDLVKKYTHFERALISSSMFEGKESKVEYAEAKKNLTWFCVNALYPDVCDADVTVIVDNYCEAVLRLNSAKSDLESIELLKNAEPSLEAMRVLFSKIVRKDK</sequence>
<dbReference type="GeneID" id="14006820"/>
<accession>E9NIG6</accession>